<proteinExistence type="predicted"/>
<gene>
    <name evidence="1" type="ORF">POCTA_138.1.T0220252</name>
</gene>
<dbReference type="Proteomes" id="UP000683925">
    <property type="component" value="Unassembled WGS sequence"/>
</dbReference>
<dbReference type="AlphaFoldDB" id="A0A8S1T6H9"/>
<dbReference type="EMBL" id="CAJJDP010000022">
    <property type="protein sequence ID" value="CAD8149481.1"/>
    <property type="molecule type" value="Genomic_DNA"/>
</dbReference>
<evidence type="ECO:0000313" key="1">
    <source>
        <dbReference type="EMBL" id="CAD8149481.1"/>
    </source>
</evidence>
<dbReference type="OMA" id="PAECNDI"/>
<sequence length="180" mass="21288">MRQQKDGLFSQSQLYVKELCESLNVLEFLDDQANLSITQSSQPENLQMSNKSNKNENLTKINREIKQNPYGSEWANKVLETQFGVHLSQITLRKRPKWIIKKLKPVENDDNNEKQHSRLINDIKTQERLYRKTTSKSNNREVDNKVKNYRQSFSRLRQPLPTFGINFVQKLDQCNNDYIL</sequence>
<organism evidence="1 2">
    <name type="scientific">Paramecium octaurelia</name>
    <dbReference type="NCBI Taxonomy" id="43137"/>
    <lineage>
        <taxon>Eukaryota</taxon>
        <taxon>Sar</taxon>
        <taxon>Alveolata</taxon>
        <taxon>Ciliophora</taxon>
        <taxon>Intramacronucleata</taxon>
        <taxon>Oligohymenophorea</taxon>
        <taxon>Peniculida</taxon>
        <taxon>Parameciidae</taxon>
        <taxon>Paramecium</taxon>
    </lineage>
</organism>
<accession>A0A8S1T6H9</accession>
<name>A0A8S1T6H9_PAROT</name>
<evidence type="ECO:0000313" key="2">
    <source>
        <dbReference type="Proteomes" id="UP000683925"/>
    </source>
</evidence>
<protein>
    <submittedName>
        <fullName evidence="1">Uncharacterized protein</fullName>
    </submittedName>
</protein>
<dbReference type="OrthoDB" id="307029at2759"/>
<keyword evidence="2" id="KW-1185">Reference proteome</keyword>
<reference evidence="1" key="1">
    <citation type="submission" date="2021-01" db="EMBL/GenBank/DDBJ databases">
        <authorList>
            <consortium name="Genoscope - CEA"/>
            <person name="William W."/>
        </authorList>
    </citation>
    <scope>NUCLEOTIDE SEQUENCE</scope>
</reference>
<comment type="caution">
    <text evidence="1">The sequence shown here is derived from an EMBL/GenBank/DDBJ whole genome shotgun (WGS) entry which is preliminary data.</text>
</comment>